<comment type="caution">
    <text evidence="1">The sequence shown here is derived from an EMBL/GenBank/DDBJ whole genome shotgun (WGS) entry which is preliminary data.</text>
</comment>
<evidence type="ECO:0000313" key="1">
    <source>
        <dbReference type="EMBL" id="HEF24673.1"/>
    </source>
</evidence>
<evidence type="ECO:0008006" key="2">
    <source>
        <dbReference type="Google" id="ProtNLM"/>
    </source>
</evidence>
<protein>
    <recommendedName>
        <fullName evidence="2">TIR domain-containing protein</fullName>
    </recommendedName>
</protein>
<sequence>MFAGFELTADLDYFSDYESHGLEIQNSHRKIFNSKLDNFKNSDGILEADKIIEEWFPPIEDAQVFLSHSHRDERKIAGLAGWLSAELGLTCFIDSFIWGYSNKLLRLIDNAHCYNKDKTFYNYSDRNRSTSHVHMMLSTALVKTMDSCESVFFVNTPNSIQVDKYIKGKSNTDSPWIFSEIATTKLLRHRTRQAHRRHVAIALESITGNESFESVEEKSYMNFTVDTSHLKPISERDLQNWAKAQSETPKRYSLDHLYEQKFGAEIHG</sequence>
<proteinExistence type="predicted"/>
<dbReference type="EMBL" id="DSIN01000009">
    <property type="protein sequence ID" value="HEF24673.1"/>
    <property type="molecule type" value="Genomic_DNA"/>
</dbReference>
<dbReference type="AlphaFoldDB" id="A0A7C2AVY6"/>
<reference evidence="1" key="1">
    <citation type="journal article" date="2020" name="mSystems">
        <title>Genome- and Community-Level Interaction Insights into Carbon Utilization and Element Cycling Functions of Hydrothermarchaeota in Hydrothermal Sediment.</title>
        <authorList>
            <person name="Zhou Z."/>
            <person name="Liu Y."/>
            <person name="Xu W."/>
            <person name="Pan J."/>
            <person name="Luo Z.H."/>
            <person name="Li M."/>
        </authorList>
    </citation>
    <scope>NUCLEOTIDE SEQUENCE [LARGE SCALE GENOMIC DNA]</scope>
    <source>
        <strain evidence="1">SpSt-200</strain>
    </source>
</reference>
<gene>
    <name evidence="1" type="ORF">ENP23_02735</name>
</gene>
<name>A0A7C2AVY6_9PSED</name>
<accession>A0A7C2AVY6</accession>
<organism evidence="1">
    <name type="scientific">Pseudomonas graminis</name>
    <dbReference type="NCBI Taxonomy" id="158627"/>
    <lineage>
        <taxon>Bacteria</taxon>
        <taxon>Pseudomonadati</taxon>
        <taxon>Pseudomonadota</taxon>
        <taxon>Gammaproteobacteria</taxon>
        <taxon>Pseudomonadales</taxon>
        <taxon>Pseudomonadaceae</taxon>
        <taxon>Pseudomonas</taxon>
    </lineage>
</organism>